<evidence type="ECO:0000313" key="4">
    <source>
        <dbReference type="Proteomes" id="UP000826651"/>
    </source>
</evidence>
<evidence type="ECO:0008006" key="5">
    <source>
        <dbReference type="Google" id="ProtNLM"/>
    </source>
</evidence>
<evidence type="ECO:0000256" key="2">
    <source>
        <dbReference type="SAM" id="Phobius"/>
    </source>
</evidence>
<feature type="region of interest" description="Disordered" evidence="1">
    <location>
        <begin position="112"/>
        <end position="164"/>
    </location>
</feature>
<reference evidence="3 4" key="1">
    <citation type="submission" date="2021-04" db="EMBL/GenBank/DDBJ databases">
        <title>Ruania sp. nov., isolated from sandy soil of mangrove forest.</title>
        <authorList>
            <person name="Ge X."/>
            <person name="Huang R."/>
            <person name="Liu W."/>
        </authorList>
    </citation>
    <scope>NUCLEOTIDE SEQUENCE [LARGE SCALE GENOMIC DNA]</scope>
    <source>
        <strain evidence="3 4">N2-46</strain>
    </source>
</reference>
<feature type="transmembrane region" description="Helical" evidence="2">
    <location>
        <begin position="40"/>
        <end position="67"/>
    </location>
</feature>
<organism evidence="3 4">
    <name type="scientific">Occultella gossypii</name>
    <dbReference type="NCBI Taxonomy" id="2800820"/>
    <lineage>
        <taxon>Bacteria</taxon>
        <taxon>Bacillati</taxon>
        <taxon>Actinomycetota</taxon>
        <taxon>Actinomycetes</taxon>
        <taxon>Micrococcales</taxon>
        <taxon>Ruaniaceae</taxon>
        <taxon>Occultella</taxon>
    </lineage>
</organism>
<name>A0ABS7S7R6_9MICO</name>
<feature type="compositionally biased region" description="Polar residues" evidence="1">
    <location>
        <begin position="216"/>
        <end position="238"/>
    </location>
</feature>
<gene>
    <name evidence="3" type="ORF">KCQ71_09470</name>
</gene>
<dbReference type="Gene3D" id="3.10.350.10">
    <property type="entry name" value="LysM domain"/>
    <property type="match status" value="1"/>
</dbReference>
<keyword evidence="2" id="KW-0812">Transmembrane</keyword>
<keyword evidence="2" id="KW-0472">Membrane</keyword>
<accession>A0ABS7S7R6</accession>
<dbReference type="RefSeq" id="WP_223405192.1">
    <property type="nucleotide sequence ID" value="NZ_JAGSHT010000010.1"/>
</dbReference>
<comment type="caution">
    <text evidence="3">The sequence shown here is derived from an EMBL/GenBank/DDBJ whole genome shotgun (WGS) entry which is preliminary data.</text>
</comment>
<feature type="transmembrane region" description="Helical" evidence="2">
    <location>
        <begin position="88"/>
        <end position="108"/>
    </location>
</feature>
<dbReference type="InterPro" id="IPR018392">
    <property type="entry name" value="LysM"/>
</dbReference>
<evidence type="ECO:0000313" key="3">
    <source>
        <dbReference type="EMBL" id="MBZ2196380.1"/>
    </source>
</evidence>
<keyword evidence="2" id="KW-1133">Transmembrane helix</keyword>
<feature type="region of interest" description="Disordered" evidence="1">
    <location>
        <begin position="179"/>
        <end position="275"/>
    </location>
</feature>
<dbReference type="Proteomes" id="UP000826651">
    <property type="component" value="Unassembled WGS sequence"/>
</dbReference>
<proteinExistence type="predicted"/>
<dbReference type="CDD" id="cd00118">
    <property type="entry name" value="LysM"/>
    <property type="match status" value="1"/>
</dbReference>
<dbReference type="InterPro" id="IPR036779">
    <property type="entry name" value="LysM_dom_sf"/>
</dbReference>
<protein>
    <recommendedName>
        <fullName evidence="5">LysM domain-containing protein</fullName>
    </recommendedName>
</protein>
<evidence type="ECO:0000256" key="1">
    <source>
        <dbReference type="SAM" id="MobiDB-lite"/>
    </source>
</evidence>
<feature type="compositionally biased region" description="Low complexity" evidence="1">
    <location>
        <begin position="239"/>
        <end position="259"/>
    </location>
</feature>
<dbReference type="EMBL" id="JAGSHT010000010">
    <property type="protein sequence ID" value="MBZ2196380.1"/>
    <property type="molecule type" value="Genomic_DNA"/>
</dbReference>
<sequence>MRRALLTLGVAGITGGVAAWLATVALPAAATPRSVDEAIALGLLWCALGVLAWYCVSAVLALGCLAARAAGRGWSAGERALRAGGAPFMARMASVGVGVALAAGALVAPAQAEPMPDGGASVGADVTWGAGSDRAPAPSSEADPEIDATPEAGTDPENGTGATEVVIGPDLTWGAFAADDAATGPADPTPERTDSETTASPSEAATDDASPRPETAPTSGPTTQPEAATPSGPSATNDATTQLDATPTTATTSQTEAVAPSGTPTPRDAAGTATGAPHLVESGETLWSIAAAELARDASTVTDADIAAAWPHWYAVNAATIGPNPDLIQPGQELVPPTNP</sequence>
<keyword evidence="4" id="KW-1185">Reference proteome</keyword>